<dbReference type="PANTHER" id="PTHR45800:SF11">
    <property type="entry name" value="PHOSPHATIDYLINOSITOL 3-KINASE-RELATED PROTEIN KINASE"/>
    <property type="match status" value="1"/>
</dbReference>
<feature type="compositionally biased region" description="Polar residues" evidence="7">
    <location>
        <begin position="380"/>
        <end position="396"/>
    </location>
</feature>
<evidence type="ECO:0000256" key="7">
    <source>
        <dbReference type="SAM" id="MobiDB-lite"/>
    </source>
</evidence>
<comment type="similarity">
    <text evidence="1">Belongs to the PI3/PI4-kinase family. Type II PI4K subfamily.</text>
</comment>
<organism evidence="8 9">
    <name type="scientific">Tanacetum coccineum</name>
    <dbReference type="NCBI Taxonomy" id="301880"/>
    <lineage>
        <taxon>Eukaryota</taxon>
        <taxon>Viridiplantae</taxon>
        <taxon>Streptophyta</taxon>
        <taxon>Embryophyta</taxon>
        <taxon>Tracheophyta</taxon>
        <taxon>Spermatophyta</taxon>
        <taxon>Magnoliopsida</taxon>
        <taxon>eudicotyledons</taxon>
        <taxon>Gunneridae</taxon>
        <taxon>Pentapetalae</taxon>
        <taxon>asterids</taxon>
        <taxon>campanulids</taxon>
        <taxon>Asterales</taxon>
        <taxon>Asteraceae</taxon>
        <taxon>Asteroideae</taxon>
        <taxon>Anthemideae</taxon>
        <taxon>Anthemidinae</taxon>
        <taxon>Tanacetum</taxon>
    </lineage>
</organism>
<dbReference type="Proteomes" id="UP001151760">
    <property type="component" value="Unassembled WGS sequence"/>
</dbReference>
<feature type="region of interest" description="Disordered" evidence="7">
    <location>
        <begin position="376"/>
        <end position="400"/>
    </location>
</feature>
<keyword evidence="9" id="KW-1185">Reference proteome</keyword>
<accession>A0ABQ5GDW4</accession>
<evidence type="ECO:0000256" key="4">
    <source>
        <dbReference type="ARBA" id="ARBA00022741"/>
    </source>
</evidence>
<sequence>MAVALFRSPLRWEYHGNNRIGGAKAVGRRRVFVQTELGYLLGMNIDRSDNAHMVKRRLQIALNFLIEESSLTFGDMVLNNDLSVVHEVVIAMKLGVDPILVIGGLGGAYYFIRMLNNDDVGRFSEVELILIDHGLCLPKNLEDSYFEWIHWPQASILFLEDELEYKLRWLYQTMDTDKSSSRTIVQDLTQPKATTDKKKKKKQNPDSYQAKYSKVVKKTYSKKPVAETQLAKVFVEISDSTHSLEASISTKEVEHLPEADAIEKVTILNLGAMQATTLKTSLGESSEDPCHPRPNRESLSTFNFSKFSVHPKSAPRNNAHGFLTHDADLVNYRLCKDLQYHAHKSQTVRAVFLGQRANDVDIRSPSSLSIDIDMEDVLSDQESVPNDESTSMSNGDDYSDKVLSPQDEVVADKIIDEVVELNNTSSVEVMKKQKKDISVSTGHVSAASISKVPSISDPQPIHIPKMIDVQEHAAKHIKFELAARDLSKLKHGSRDKHPSVHALATMKQLSLHTSLTSAQAFKSVLPRMIIDSLEEKLPEILYDTIRLKFLPILTESLKNFMPKVSMKIIRALNSEIPGILKQTEKTVNKQFHALNNLEAERFCQLEIFMKNVVTGNISDKLADIAERLYLTNIHTRTMLKEVFKNGDPLVDGIERNLSPP</sequence>
<feature type="compositionally biased region" description="Polar residues" evidence="7">
    <location>
        <begin position="182"/>
        <end position="193"/>
    </location>
</feature>
<evidence type="ECO:0000256" key="1">
    <source>
        <dbReference type="ARBA" id="ARBA00008941"/>
    </source>
</evidence>
<proteinExistence type="inferred from homology"/>
<gene>
    <name evidence="8" type="ORF">Tco_1032554</name>
</gene>
<evidence type="ECO:0000256" key="6">
    <source>
        <dbReference type="ARBA" id="ARBA00022840"/>
    </source>
</evidence>
<dbReference type="PANTHER" id="PTHR45800">
    <property type="entry name" value="PHOSPHATIDYLINOSITOL 4-KINASE GAMMA"/>
    <property type="match status" value="1"/>
</dbReference>
<reference evidence="8" key="1">
    <citation type="journal article" date="2022" name="Int. J. Mol. Sci.">
        <title>Draft Genome of Tanacetum Coccineum: Genomic Comparison of Closely Related Tanacetum-Family Plants.</title>
        <authorList>
            <person name="Yamashiro T."/>
            <person name="Shiraishi A."/>
            <person name="Nakayama K."/>
            <person name="Satake H."/>
        </authorList>
    </citation>
    <scope>NUCLEOTIDE SEQUENCE</scope>
</reference>
<dbReference type="EC" id="2.7.1.67" evidence="2"/>
<feature type="region of interest" description="Disordered" evidence="7">
    <location>
        <begin position="182"/>
        <end position="208"/>
    </location>
</feature>
<protein>
    <recommendedName>
        <fullName evidence="2">1-phosphatidylinositol 4-kinase</fullName>
        <ecNumber evidence="2">2.7.1.67</ecNumber>
    </recommendedName>
</protein>
<evidence type="ECO:0000313" key="9">
    <source>
        <dbReference type="Proteomes" id="UP001151760"/>
    </source>
</evidence>
<keyword evidence="3" id="KW-0808">Transferase</keyword>
<reference evidence="8" key="2">
    <citation type="submission" date="2022-01" db="EMBL/GenBank/DDBJ databases">
        <authorList>
            <person name="Yamashiro T."/>
            <person name="Shiraishi A."/>
            <person name="Satake H."/>
            <person name="Nakayama K."/>
        </authorList>
    </citation>
    <scope>NUCLEOTIDE SEQUENCE</scope>
</reference>
<dbReference type="InterPro" id="IPR044571">
    <property type="entry name" value="P4KG1-8"/>
</dbReference>
<comment type="caution">
    <text evidence="8">The sequence shown here is derived from an EMBL/GenBank/DDBJ whole genome shotgun (WGS) entry which is preliminary data.</text>
</comment>
<dbReference type="EMBL" id="BQNB010018336">
    <property type="protein sequence ID" value="GJT73268.1"/>
    <property type="molecule type" value="Genomic_DNA"/>
</dbReference>
<evidence type="ECO:0000256" key="3">
    <source>
        <dbReference type="ARBA" id="ARBA00022679"/>
    </source>
</evidence>
<keyword evidence="5" id="KW-0418">Kinase</keyword>
<keyword evidence="4" id="KW-0547">Nucleotide-binding</keyword>
<evidence type="ECO:0000313" key="8">
    <source>
        <dbReference type="EMBL" id="GJT73268.1"/>
    </source>
</evidence>
<evidence type="ECO:0000256" key="5">
    <source>
        <dbReference type="ARBA" id="ARBA00022777"/>
    </source>
</evidence>
<evidence type="ECO:0000256" key="2">
    <source>
        <dbReference type="ARBA" id="ARBA00012169"/>
    </source>
</evidence>
<name>A0ABQ5GDW4_9ASTR</name>
<keyword evidence="6" id="KW-0067">ATP-binding</keyword>